<evidence type="ECO:0000313" key="1">
    <source>
        <dbReference type="EMBL" id="KAF3699371.1"/>
    </source>
</evidence>
<gene>
    <name evidence="1" type="ORF">EXN66_Car015058</name>
</gene>
<accession>A0A6G1Q9R0</accession>
<dbReference type="EMBL" id="CM015725">
    <property type="protein sequence ID" value="KAF3699371.1"/>
    <property type="molecule type" value="Genomic_DNA"/>
</dbReference>
<name>A0A6G1Q9R0_CHAAH</name>
<reference evidence="2" key="2">
    <citation type="submission" date="2019-02" db="EMBL/GenBank/DDBJ databases">
        <title>Opniocepnalus argus Var Kimnra genome.</title>
        <authorList>
            <person name="Zhou C."/>
            <person name="Xiao S."/>
        </authorList>
    </citation>
    <scope>NUCLEOTIDE SEQUENCE [LARGE SCALE GENOMIC DNA]</scope>
</reference>
<proteinExistence type="predicted"/>
<keyword evidence="2" id="KW-1185">Reference proteome</keyword>
<protein>
    <submittedName>
        <fullName evidence="1">Uncharacterized protein</fullName>
    </submittedName>
</protein>
<sequence>MPALAPEDLHYKASRSCQRLFITWSYISSPGVQTVRSVACQEKALSGKVLLSPRSPSPRLIPDCEAGEARQKGRNRVCHQQLKRVAWQQD</sequence>
<organism evidence="1 2">
    <name type="scientific">Channa argus</name>
    <name type="common">Northern snakehead</name>
    <name type="synonym">Ophicephalus argus</name>
    <dbReference type="NCBI Taxonomy" id="215402"/>
    <lineage>
        <taxon>Eukaryota</taxon>
        <taxon>Metazoa</taxon>
        <taxon>Chordata</taxon>
        <taxon>Craniata</taxon>
        <taxon>Vertebrata</taxon>
        <taxon>Euteleostomi</taxon>
        <taxon>Actinopterygii</taxon>
        <taxon>Neopterygii</taxon>
        <taxon>Teleostei</taxon>
        <taxon>Neoteleostei</taxon>
        <taxon>Acanthomorphata</taxon>
        <taxon>Anabantaria</taxon>
        <taxon>Anabantiformes</taxon>
        <taxon>Channoidei</taxon>
        <taxon>Channidae</taxon>
        <taxon>Channa</taxon>
    </lineage>
</organism>
<dbReference type="AlphaFoldDB" id="A0A6G1Q9R0"/>
<reference evidence="1 2" key="1">
    <citation type="submission" date="2019-02" db="EMBL/GenBank/DDBJ databases">
        <title>Opniocepnalus argus genome.</title>
        <authorList>
            <person name="Zhou C."/>
            <person name="Xiao S."/>
        </authorList>
    </citation>
    <scope>NUCLEOTIDE SEQUENCE [LARGE SCALE GENOMIC DNA]</scope>
    <source>
        <strain evidence="1">OARG1902GOOAL</strain>
        <tissue evidence="1">Muscle</tissue>
    </source>
</reference>
<evidence type="ECO:0000313" key="2">
    <source>
        <dbReference type="Proteomes" id="UP000503349"/>
    </source>
</evidence>
<dbReference type="Proteomes" id="UP000503349">
    <property type="component" value="Chromosome 14"/>
</dbReference>